<dbReference type="EMBL" id="ML120352">
    <property type="protein sequence ID" value="RPB05850.1"/>
    <property type="molecule type" value="Genomic_DNA"/>
</dbReference>
<feature type="region of interest" description="Disordered" evidence="1">
    <location>
        <begin position="1"/>
        <end position="51"/>
    </location>
</feature>
<organism evidence="2 3">
    <name type="scientific">Choiromyces venosus 120613-1</name>
    <dbReference type="NCBI Taxonomy" id="1336337"/>
    <lineage>
        <taxon>Eukaryota</taxon>
        <taxon>Fungi</taxon>
        <taxon>Dikarya</taxon>
        <taxon>Ascomycota</taxon>
        <taxon>Pezizomycotina</taxon>
        <taxon>Pezizomycetes</taxon>
        <taxon>Pezizales</taxon>
        <taxon>Tuberaceae</taxon>
        <taxon>Choiromyces</taxon>
    </lineage>
</organism>
<sequence length="242" mass="27113">MFRATMEQFRKGYGGEVNGEKEEKEEEEEEKEEETMASLHEPPSSPTLPHIEDLRELPKSSQTSAPPHSILEPPITTTKKLIQGKGVLLKSNTKDSYVYHHELSAIISKNPVSKDDGDEQEEIILLAEMKEGLVAKSNTANTIVVCKSRIDANRLGRSLVKDKWIELHHTKVGKVWLFRIPHVRFLIGGRRPVDKCGICEEVIPQGKVAHGCVYTRDTFGDDCGDGENVPSSVNKKVRFALE</sequence>
<dbReference type="OrthoDB" id="5397595at2759"/>
<evidence type="ECO:0000256" key="1">
    <source>
        <dbReference type="SAM" id="MobiDB-lite"/>
    </source>
</evidence>
<proteinExistence type="predicted"/>
<dbReference type="AlphaFoldDB" id="A0A3N4K5L9"/>
<accession>A0A3N4K5L9</accession>
<gene>
    <name evidence="2" type="ORF">L873DRAFT_1727935</name>
</gene>
<evidence type="ECO:0000313" key="2">
    <source>
        <dbReference type="EMBL" id="RPB05850.1"/>
    </source>
</evidence>
<feature type="compositionally biased region" description="Acidic residues" evidence="1">
    <location>
        <begin position="23"/>
        <end position="35"/>
    </location>
</feature>
<name>A0A3N4K5L9_9PEZI</name>
<reference evidence="2 3" key="1">
    <citation type="journal article" date="2018" name="Nat. Ecol. Evol.">
        <title>Pezizomycetes genomes reveal the molecular basis of ectomycorrhizal truffle lifestyle.</title>
        <authorList>
            <person name="Murat C."/>
            <person name="Payen T."/>
            <person name="Noel B."/>
            <person name="Kuo A."/>
            <person name="Morin E."/>
            <person name="Chen J."/>
            <person name="Kohler A."/>
            <person name="Krizsan K."/>
            <person name="Balestrini R."/>
            <person name="Da Silva C."/>
            <person name="Montanini B."/>
            <person name="Hainaut M."/>
            <person name="Levati E."/>
            <person name="Barry K.W."/>
            <person name="Belfiori B."/>
            <person name="Cichocki N."/>
            <person name="Clum A."/>
            <person name="Dockter R.B."/>
            <person name="Fauchery L."/>
            <person name="Guy J."/>
            <person name="Iotti M."/>
            <person name="Le Tacon F."/>
            <person name="Lindquist E.A."/>
            <person name="Lipzen A."/>
            <person name="Malagnac F."/>
            <person name="Mello A."/>
            <person name="Molinier V."/>
            <person name="Miyauchi S."/>
            <person name="Poulain J."/>
            <person name="Riccioni C."/>
            <person name="Rubini A."/>
            <person name="Sitrit Y."/>
            <person name="Splivallo R."/>
            <person name="Traeger S."/>
            <person name="Wang M."/>
            <person name="Zifcakova L."/>
            <person name="Wipf D."/>
            <person name="Zambonelli A."/>
            <person name="Paolocci F."/>
            <person name="Nowrousian M."/>
            <person name="Ottonello S."/>
            <person name="Baldrian P."/>
            <person name="Spatafora J.W."/>
            <person name="Henrissat B."/>
            <person name="Nagy L.G."/>
            <person name="Aury J.M."/>
            <person name="Wincker P."/>
            <person name="Grigoriev I.V."/>
            <person name="Bonfante P."/>
            <person name="Martin F.M."/>
        </authorList>
    </citation>
    <scope>NUCLEOTIDE SEQUENCE [LARGE SCALE GENOMIC DNA]</scope>
    <source>
        <strain evidence="2 3">120613-1</strain>
    </source>
</reference>
<keyword evidence="3" id="KW-1185">Reference proteome</keyword>
<evidence type="ECO:0000313" key="3">
    <source>
        <dbReference type="Proteomes" id="UP000276215"/>
    </source>
</evidence>
<dbReference type="Proteomes" id="UP000276215">
    <property type="component" value="Unassembled WGS sequence"/>
</dbReference>
<protein>
    <submittedName>
        <fullName evidence="2">Uncharacterized protein</fullName>
    </submittedName>
</protein>